<gene>
    <name evidence="1" type="ORF">IZO911_LOCUS43176</name>
</gene>
<sequence length="150" mass="17285">MPLHMLHDRGQESKNIVNGNNSYFTVTDTSKIQYGETLLSKASNQFGKVFESGTDLVISPTKWFAHIQENWYIAKLGKLEKKCESEYDETAEAVQELKEGLQTKTTISEINHLKQRQVNQKIKIRVTRLKVEKAADDRDAILAKHFRKFT</sequence>
<dbReference type="AlphaFoldDB" id="A0A815QNP8"/>
<organism evidence="1 2">
    <name type="scientific">Adineta steineri</name>
    <dbReference type="NCBI Taxonomy" id="433720"/>
    <lineage>
        <taxon>Eukaryota</taxon>
        <taxon>Metazoa</taxon>
        <taxon>Spiralia</taxon>
        <taxon>Gnathifera</taxon>
        <taxon>Rotifera</taxon>
        <taxon>Eurotatoria</taxon>
        <taxon>Bdelloidea</taxon>
        <taxon>Adinetida</taxon>
        <taxon>Adinetidae</taxon>
        <taxon>Adineta</taxon>
    </lineage>
</organism>
<evidence type="ECO:0000313" key="2">
    <source>
        <dbReference type="Proteomes" id="UP000663860"/>
    </source>
</evidence>
<name>A0A815QNP8_9BILA</name>
<proteinExistence type="predicted"/>
<protein>
    <submittedName>
        <fullName evidence="1">Uncharacterized protein</fullName>
    </submittedName>
</protein>
<comment type="caution">
    <text evidence="1">The sequence shown here is derived from an EMBL/GenBank/DDBJ whole genome shotgun (WGS) entry which is preliminary data.</text>
</comment>
<accession>A0A815QNP8</accession>
<dbReference type="Proteomes" id="UP000663860">
    <property type="component" value="Unassembled WGS sequence"/>
</dbReference>
<reference evidence="1" key="1">
    <citation type="submission" date="2021-02" db="EMBL/GenBank/DDBJ databases">
        <authorList>
            <person name="Nowell W R."/>
        </authorList>
    </citation>
    <scope>NUCLEOTIDE SEQUENCE</scope>
</reference>
<dbReference type="EMBL" id="CAJNOE010002058">
    <property type="protein sequence ID" value="CAF1465727.1"/>
    <property type="molecule type" value="Genomic_DNA"/>
</dbReference>
<evidence type="ECO:0000313" key="1">
    <source>
        <dbReference type="EMBL" id="CAF1465727.1"/>
    </source>
</evidence>